<dbReference type="PANTHER" id="PTHR36001">
    <property type="entry name" value="CTAGE FAMILY PROTEIN-RELATED"/>
    <property type="match status" value="1"/>
</dbReference>
<reference evidence="2 3" key="1">
    <citation type="journal article" date="2021" name="BMC Genomics">
        <title>Datura genome reveals duplications of psychoactive alkaloid biosynthetic genes and high mutation rate following tissue culture.</title>
        <authorList>
            <person name="Rajewski A."/>
            <person name="Carter-House D."/>
            <person name="Stajich J."/>
            <person name="Litt A."/>
        </authorList>
    </citation>
    <scope>NUCLEOTIDE SEQUENCE [LARGE SCALE GENOMIC DNA]</scope>
    <source>
        <strain evidence="2">AR-01</strain>
    </source>
</reference>
<comment type="caution">
    <text evidence="2">The sequence shown here is derived from an EMBL/GenBank/DDBJ whole genome shotgun (WGS) entry which is preliminary data.</text>
</comment>
<gene>
    <name evidence="2" type="ORF">HAX54_041270</name>
</gene>
<protein>
    <submittedName>
        <fullName evidence="2">Uncharacterized protein</fullName>
    </submittedName>
</protein>
<organism evidence="2 3">
    <name type="scientific">Datura stramonium</name>
    <name type="common">Jimsonweed</name>
    <name type="synonym">Common thornapple</name>
    <dbReference type="NCBI Taxonomy" id="4076"/>
    <lineage>
        <taxon>Eukaryota</taxon>
        <taxon>Viridiplantae</taxon>
        <taxon>Streptophyta</taxon>
        <taxon>Embryophyta</taxon>
        <taxon>Tracheophyta</taxon>
        <taxon>Spermatophyta</taxon>
        <taxon>Magnoliopsida</taxon>
        <taxon>eudicotyledons</taxon>
        <taxon>Gunneridae</taxon>
        <taxon>Pentapetalae</taxon>
        <taxon>asterids</taxon>
        <taxon>lamiids</taxon>
        <taxon>Solanales</taxon>
        <taxon>Solanaceae</taxon>
        <taxon>Solanoideae</taxon>
        <taxon>Datureae</taxon>
        <taxon>Datura</taxon>
    </lineage>
</organism>
<dbReference type="Proteomes" id="UP000823775">
    <property type="component" value="Unassembled WGS sequence"/>
</dbReference>
<keyword evidence="3" id="KW-1185">Reference proteome</keyword>
<dbReference type="PANTHER" id="PTHR36001:SF2">
    <property type="entry name" value="CTAGE FAMILY PROTEIN-RELATED"/>
    <property type="match status" value="1"/>
</dbReference>
<evidence type="ECO:0000313" key="2">
    <source>
        <dbReference type="EMBL" id="MCE0482473.1"/>
    </source>
</evidence>
<feature type="coiled-coil region" evidence="1">
    <location>
        <begin position="14"/>
        <end position="83"/>
    </location>
</feature>
<dbReference type="EMBL" id="JACEIK010005947">
    <property type="protein sequence ID" value="MCE0482473.1"/>
    <property type="molecule type" value="Genomic_DNA"/>
</dbReference>
<dbReference type="SUPFAM" id="SSF57997">
    <property type="entry name" value="Tropomyosin"/>
    <property type="match status" value="1"/>
</dbReference>
<evidence type="ECO:0000256" key="1">
    <source>
        <dbReference type="SAM" id="Coils"/>
    </source>
</evidence>
<name>A0ABS8VU39_DATST</name>
<dbReference type="InterPro" id="IPR053327">
    <property type="entry name" value="KIP"/>
</dbReference>
<evidence type="ECO:0000313" key="3">
    <source>
        <dbReference type="Proteomes" id="UP000823775"/>
    </source>
</evidence>
<accession>A0ABS8VU39</accession>
<sequence length="314" mass="35692">MAGNDSQKQFLTLIREFASEKSQAERRIINHKKRNLELQLELEVANAEVQEAKHQKETAEQELKGYEVELARNESAIQTLEEGMAFIQDELSAYGSNLEALKVKIYSRDDFIEKMLELNAKIRKFHESMASILRNDNFSDSASKPGLLTHVDKRSSFCDVFFKLKKNCFTPSQAGPAKAKAEDVEAFNRDLQNKLAQIVSQITKEEEEFQAEQDIHRQASYCVFVRPLEEELSILERKVSLIEGITKENMEMQESHALDSSTIIVSLTGSKQTSELENRCSSLGDELQRRSVCPRCHKDNTEALGEILQAGDEN</sequence>
<proteinExistence type="predicted"/>
<keyword evidence="1" id="KW-0175">Coiled coil</keyword>